<accession>A0A347UGD2</accession>
<evidence type="ECO:0000259" key="9">
    <source>
        <dbReference type="PROSITE" id="PS50109"/>
    </source>
</evidence>
<evidence type="ECO:0000256" key="5">
    <source>
        <dbReference type="ARBA" id="ARBA00022741"/>
    </source>
</evidence>
<comment type="catalytic activity">
    <reaction evidence="1">
        <text>ATP + protein L-histidine = ADP + protein N-phospho-L-histidine.</text>
        <dbReference type="EC" id="2.7.13.3"/>
    </reaction>
</comment>
<organism evidence="10 11">
    <name type="scientific">Profundibacter amoris</name>
    <dbReference type="NCBI Taxonomy" id="2171755"/>
    <lineage>
        <taxon>Bacteria</taxon>
        <taxon>Pseudomonadati</taxon>
        <taxon>Pseudomonadota</taxon>
        <taxon>Alphaproteobacteria</taxon>
        <taxon>Rhodobacterales</taxon>
        <taxon>Paracoccaceae</taxon>
        <taxon>Profundibacter</taxon>
    </lineage>
</organism>
<dbReference type="Gene3D" id="3.30.450.20">
    <property type="entry name" value="PAS domain"/>
    <property type="match status" value="1"/>
</dbReference>
<evidence type="ECO:0000256" key="3">
    <source>
        <dbReference type="ARBA" id="ARBA00022553"/>
    </source>
</evidence>
<keyword evidence="4" id="KW-0808">Transferase</keyword>
<keyword evidence="11" id="KW-1185">Reference proteome</keyword>
<dbReference type="SMART" id="SM00387">
    <property type="entry name" value="HATPase_c"/>
    <property type="match status" value="1"/>
</dbReference>
<dbReference type="Gene3D" id="1.10.287.130">
    <property type="match status" value="1"/>
</dbReference>
<keyword evidence="6 10" id="KW-0418">Kinase</keyword>
<keyword evidence="3" id="KW-0597">Phosphoprotein</keyword>
<dbReference type="Pfam" id="PF02518">
    <property type="entry name" value="HATPase_c"/>
    <property type="match status" value="1"/>
</dbReference>
<dbReference type="InterPro" id="IPR005467">
    <property type="entry name" value="His_kinase_dom"/>
</dbReference>
<dbReference type="KEGG" id="pamo:BAR1_08175"/>
<dbReference type="PROSITE" id="PS50109">
    <property type="entry name" value="HIS_KIN"/>
    <property type="match status" value="1"/>
</dbReference>
<dbReference type="PRINTS" id="PR00344">
    <property type="entry name" value="BCTRLSENSOR"/>
</dbReference>
<evidence type="ECO:0000313" key="10">
    <source>
        <dbReference type="EMBL" id="AXX97910.1"/>
    </source>
</evidence>
<dbReference type="CDD" id="cd00082">
    <property type="entry name" value="HisKA"/>
    <property type="match status" value="1"/>
</dbReference>
<feature type="domain" description="Histidine kinase" evidence="9">
    <location>
        <begin position="132"/>
        <end position="349"/>
    </location>
</feature>
<sequence>MSFASLWNALPTPALLISDDNTITAANPAAEGFLVTSAKSLKGKQVGERLTVNAPLPESLQRVRRTHGPLFINDVEAGRRGRAPQRCNIQITPMAPDDPRLLMLIIPRQNKDGGGGPASKSAAKSAIGMAEMLAHEIKNPLAGITGAAQLLAMNLPSQDIEMTDLIVSEARRIVALLDQVEQFGNLSPPNRRVVNIHDVVDRARISAQVGFAAHMKIIEEYDPSLPPTWADADQLMQVVLNLLKNAAEAAPKAGGVIRIRTGFDNGLRLRRSDGSGAPLPILVEIIDNGPGLPPDIAEDVFDPFVSGRENGSGLGLALVSKIIAEHEGWISVDSDPGHTVFRISLPKAPAEKGAA</sequence>
<dbReference type="InterPro" id="IPR036890">
    <property type="entry name" value="HATPase_C_sf"/>
</dbReference>
<evidence type="ECO:0000256" key="7">
    <source>
        <dbReference type="ARBA" id="ARBA00022840"/>
    </source>
</evidence>
<keyword evidence="7" id="KW-0067">ATP-binding</keyword>
<reference evidence="10 11" key="1">
    <citation type="submission" date="2018-09" db="EMBL/GenBank/DDBJ databases">
        <title>Profundibacter amoris BAR1 gen. nov., sp. nov., a new member of the Roseobacter clade isolated at Lokis Castle Vent Field on the Arctic Mid-Oceanic Ridge.</title>
        <authorList>
            <person name="Le Moine Bauer S."/>
            <person name="Sjoeberg A.G."/>
            <person name="L'Haridon S."/>
            <person name="Stokke R."/>
            <person name="Roalkvam I."/>
            <person name="Steen I.H."/>
            <person name="Dahle H."/>
        </authorList>
    </citation>
    <scope>NUCLEOTIDE SEQUENCE [LARGE SCALE GENOMIC DNA]</scope>
    <source>
        <strain evidence="10 11">BAR1</strain>
    </source>
</reference>
<dbReference type="GO" id="GO:0005524">
    <property type="term" value="F:ATP binding"/>
    <property type="evidence" value="ECO:0007669"/>
    <property type="project" value="UniProtKB-KW"/>
</dbReference>
<evidence type="ECO:0000256" key="8">
    <source>
        <dbReference type="ARBA" id="ARBA00023012"/>
    </source>
</evidence>
<dbReference type="SUPFAM" id="SSF47384">
    <property type="entry name" value="Homodimeric domain of signal transducing histidine kinase"/>
    <property type="match status" value="1"/>
</dbReference>
<dbReference type="CDD" id="cd00130">
    <property type="entry name" value="PAS"/>
    <property type="match status" value="1"/>
</dbReference>
<keyword evidence="5" id="KW-0547">Nucleotide-binding</keyword>
<dbReference type="EC" id="2.7.13.3" evidence="2"/>
<evidence type="ECO:0000256" key="1">
    <source>
        <dbReference type="ARBA" id="ARBA00000085"/>
    </source>
</evidence>
<dbReference type="PANTHER" id="PTHR43065:SF10">
    <property type="entry name" value="PEROXIDE STRESS-ACTIVATED HISTIDINE KINASE MAK3"/>
    <property type="match status" value="1"/>
</dbReference>
<dbReference type="InterPro" id="IPR000014">
    <property type="entry name" value="PAS"/>
</dbReference>
<dbReference type="SMART" id="SM00388">
    <property type="entry name" value="HisKA"/>
    <property type="match status" value="1"/>
</dbReference>
<dbReference type="EMBL" id="CP032125">
    <property type="protein sequence ID" value="AXX97910.1"/>
    <property type="molecule type" value="Genomic_DNA"/>
</dbReference>
<evidence type="ECO:0000256" key="6">
    <source>
        <dbReference type="ARBA" id="ARBA00022777"/>
    </source>
</evidence>
<evidence type="ECO:0000256" key="4">
    <source>
        <dbReference type="ARBA" id="ARBA00022679"/>
    </source>
</evidence>
<dbReference type="PANTHER" id="PTHR43065">
    <property type="entry name" value="SENSOR HISTIDINE KINASE"/>
    <property type="match status" value="1"/>
</dbReference>
<dbReference type="Gene3D" id="3.30.565.10">
    <property type="entry name" value="Histidine kinase-like ATPase, C-terminal domain"/>
    <property type="match status" value="1"/>
</dbReference>
<proteinExistence type="predicted"/>
<dbReference type="RefSeq" id="WP_118942566.1">
    <property type="nucleotide sequence ID" value="NZ_CP032125.1"/>
</dbReference>
<gene>
    <name evidence="10" type="ORF">BAR1_08175</name>
</gene>
<keyword evidence="8" id="KW-0902">Two-component regulatory system</keyword>
<dbReference type="OrthoDB" id="9789238at2"/>
<dbReference type="InterPro" id="IPR003594">
    <property type="entry name" value="HATPase_dom"/>
</dbReference>
<protein>
    <recommendedName>
        <fullName evidence="2">histidine kinase</fullName>
        <ecNumber evidence="2">2.7.13.3</ecNumber>
    </recommendedName>
</protein>
<dbReference type="GO" id="GO:0000155">
    <property type="term" value="F:phosphorelay sensor kinase activity"/>
    <property type="evidence" value="ECO:0007669"/>
    <property type="project" value="InterPro"/>
</dbReference>
<dbReference type="InterPro" id="IPR036097">
    <property type="entry name" value="HisK_dim/P_sf"/>
</dbReference>
<evidence type="ECO:0000256" key="2">
    <source>
        <dbReference type="ARBA" id="ARBA00012438"/>
    </source>
</evidence>
<evidence type="ECO:0000313" key="11">
    <source>
        <dbReference type="Proteomes" id="UP000261704"/>
    </source>
</evidence>
<dbReference type="AlphaFoldDB" id="A0A347UGD2"/>
<dbReference type="Proteomes" id="UP000261704">
    <property type="component" value="Chromosome"/>
</dbReference>
<dbReference type="InterPro" id="IPR004358">
    <property type="entry name" value="Sig_transdc_His_kin-like_C"/>
</dbReference>
<name>A0A347UGD2_9RHOB</name>
<dbReference type="Pfam" id="PF00512">
    <property type="entry name" value="HisKA"/>
    <property type="match status" value="1"/>
</dbReference>
<dbReference type="InterPro" id="IPR003661">
    <property type="entry name" value="HisK_dim/P_dom"/>
</dbReference>
<dbReference type="SUPFAM" id="SSF55874">
    <property type="entry name" value="ATPase domain of HSP90 chaperone/DNA topoisomerase II/histidine kinase"/>
    <property type="match status" value="1"/>
</dbReference>